<keyword evidence="7" id="KW-0378">Hydrolase</keyword>
<gene>
    <name evidence="18" type="ORF">ACJMK2_034468</name>
</gene>
<feature type="transmembrane region" description="Helical" evidence="16">
    <location>
        <begin position="51"/>
        <end position="71"/>
    </location>
</feature>
<keyword evidence="8" id="KW-0106">Calcium</keyword>
<dbReference type="CDD" id="cd00519">
    <property type="entry name" value="Lipase_3"/>
    <property type="match status" value="1"/>
</dbReference>
<dbReference type="EMBL" id="JBJQND010000005">
    <property type="protein sequence ID" value="KAL3876663.1"/>
    <property type="molecule type" value="Genomic_DNA"/>
</dbReference>
<dbReference type="PANTHER" id="PTHR45792">
    <property type="entry name" value="DIACYLGLYCEROL LIPASE HOMOLOG-RELATED"/>
    <property type="match status" value="1"/>
</dbReference>
<keyword evidence="10 16" id="KW-1133">Transmembrane helix</keyword>
<evidence type="ECO:0000256" key="13">
    <source>
        <dbReference type="ARBA" id="ARBA00024531"/>
    </source>
</evidence>
<evidence type="ECO:0000256" key="7">
    <source>
        <dbReference type="ARBA" id="ARBA00022801"/>
    </source>
</evidence>
<keyword evidence="5 16" id="KW-0812">Transmembrane</keyword>
<protein>
    <recommendedName>
        <fullName evidence="14">sn-1-specific diacylglycerol lipase</fullName>
        <ecNumber evidence="14">3.1.1.116</ecNumber>
    </recommendedName>
</protein>
<dbReference type="PANTHER" id="PTHR45792:SF2">
    <property type="entry name" value="DIACYLGLYCEROL LIPASE-BETA"/>
    <property type="match status" value="1"/>
</dbReference>
<evidence type="ECO:0000256" key="12">
    <source>
        <dbReference type="ARBA" id="ARBA00023136"/>
    </source>
</evidence>
<feature type="region of interest" description="Disordered" evidence="15">
    <location>
        <begin position="170"/>
        <end position="214"/>
    </location>
</feature>
<evidence type="ECO:0000256" key="10">
    <source>
        <dbReference type="ARBA" id="ARBA00022989"/>
    </source>
</evidence>
<comment type="subcellular location">
    <subcellularLocation>
        <location evidence="2">Cell membrane</location>
        <topology evidence="2">Multi-pass membrane protein</topology>
    </subcellularLocation>
</comment>
<evidence type="ECO:0000313" key="18">
    <source>
        <dbReference type="EMBL" id="KAL3876663.1"/>
    </source>
</evidence>
<evidence type="ECO:0000256" key="9">
    <source>
        <dbReference type="ARBA" id="ARBA00022963"/>
    </source>
</evidence>
<evidence type="ECO:0000256" key="8">
    <source>
        <dbReference type="ARBA" id="ARBA00022837"/>
    </source>
</evidence>
<organism evidence="18 19">
    <name type="scientific">Sinanodonta woodiana</name>
    <name type="common">Chinese pond mussel</name>
    <name type="synonym">Anodonta woodiana</name>
    <dbReference type="NCBI Taxonomy" id="1069815"/>
    <lineage>
        <taxon>Eukaryota</taxon>
        <taxon>Metazoa</taxon>
        <taxon>Spiralia</taxon>
        <taxon>Lophotrochozoa</taxon>
        <taxon>Mollusca</taxon>
        <taxon>Bivalvia</taxon>
        <taxon>Autobranchia</taxon>
        <taxon>Heteroconchia</taxon>
        <taxon>Palaeoheterodonta</taxon>
        <taxon>Unionida</taxon>
        <taxon>Unionoidea</taxon>
        <taxon>Unionidae</taxon>
        <taxon>Unioninae</taxon>
        <taxon>Sinanodonta</taxon>
    </lineage>
</organism>
<dbReference type="AlphaFoldDB" id="A0ABD3WTV0"/>
<dbReference type="InterPro" id="IPR029058">
    <property type="entry name" value="AB_hydrolase_fold"/>
</dbReference>
<evidence type="ECO:0000256" key="6">
    <source>
        <dbReference type="ARBA" id="ARBA00022723"/>
    </source>
</evidence>
<evidence type="ECO:0000256" key="14">
    <source>
        <dbReference type="ARBA" id="ARBA00026104"/>
    </source>
</evidence>
<keyword evidence="3" id="KW-1003">Cell membrane</keyword>
<dbReference type="InterPro" id="IPR052214">
    <property type="entry name" value="DAG_Lipase-Related"/>
</dbReference>
<feature type="domain" description="Fungal lipase-type" evidence="17">
    <location>
        <begin position="331"/>
        <end position="462"/>
    </location>
</feature>
<keyword evidence="12 16" id="KW-0472">Membrane</keyword>
<name>A0ABD3WTV0_SINWO</name>
<feature type="compositionally biased region" description="Polar residues" evidence="15">
    <location>
        <begin position="181"/>
        <end position="195"/>
    </location>
</feature>
<keyword evidence="4" id="KW-0597">Phosphoprotein</keyword>
<dbReference type="SUPFAM" id="SSF53474">
    <property type="entry name" value="alpha/beta-Hydrolases"/>
    <property type="match status" value="1"/>
</dbReference>
<dbReference type="Proteomes" id="UP001634394">
    <property type="component" value="Unassembled WGS sequence"/>
</dbReference>
<evidence type="ECO:0000256" key="15">
    <source>
        <dbReference type="SAM" id="MobiDB-lite"/>
    </source>
</evidence>
<evidence type="ECO:0000313" key="19">
    <source>
        <dbReference type="Proteomes" id="UP001634394"/>
    </source>
</evidence>
<evidence type="ECO:0000256" key="4">
    <source>
        <dbReference type="ARBA" id="ARBA00022553"/>
    </source>
</evidence>
<comment type="cofactor">
    <cofactor evidence="1">
        <name>Ca(2+)</name>
        <dbReference type="ChEBI" id="CHEBI:29108"/>
    </cofactor>
</comment>
<dbReference type="Pfam" id="PF01764">
    <property type="entry name" value="Lipase_3"/>
    <property type="match status" value="1"/>
</dbReference>
<evidence type="ECO:0000256" key="5">
    <source>
        <dbReference type="ARBA" id="ARBA00022692"/>
    </source>
</evidence>
<dbReference type="EC" id="3.1.1.116" evidence="14"/>
<dbReference type="GO" id="GO:0046872">
    <property type="term" value="F:metal ion binding"/>
    <property type="evidence" value="ECO:0007669"/>
    <property type="project" value="UniProtKB-KW"/>
</dbReference>
<comment type="caution">
    <text evidence="18">The sequence shown here is derived from an EMBL/GenBank/DDBJ whole genome shotgun (WGS) entry which is preliminary data.</text>
</comment>
<proteinExistence type="predicted"/>
<sequence>MKGSITFDSPRRHIPKMLYIKLTTSLPELVWNILGTYTHASILEIVPVVKGVVITGWIIAVIVTFGIALVFDPLGGRKDKHLRNHAHSLESDDNAQAIIGAKTAASKLWEYRFRVLCCCVCCDEQSTDAFSGISKIFSDFFKGVDLVPTDIAAGLILVYREQERRNNRLAIVASDHDSPRTRSQSSDTFTQPTLQSAAADKESSSSANGLGISPIPRIIEGQTQTVNPKPWMTIRNMTHYMKYAMASYGWPLYIFSHLATGVCHLWSQCRCCSCLNTRSDVHHDNCCQCHTAAIKKFTNIHADDLVYVSFHNQIFEIPFFVAIDREDNAVVVAIRGTLSLRDVLTDLNAECEELTIDGLPDTCITHKGILQAAKYVHSVLQSLHILERAFEHAQQGAKLVITGHSLGAGAAALLSILLRPQYPDLICFPFSTPGGLMSLNASKYTQEFMCSVILGKDLVPRLGISTMEDLKKNILQALHDCDLPKYKILASGVWQAFCGLHKPSEDELSFRVQQQPLLNNNFNQRSYTNTQNNVRAALQDAMMASEHSRITYPTLYPPGQILHILEKDTSARSCFGVPDYYAVWSRPEEFTEVIVSPKMLSDHFPDAVMRALQQLEEKNYAPRPQSAQPLTA</sequence>
<dbReference type="GO" id="GO:0016042">
    <property type="term" value="P:lipid catabolic process"/>
    <property type="evidence" value="ECO:0007669"/>
    <property type="project" value="UniProtKB-KW"/>
</dbReference>
<evidence type="ECO:0000256" key="2">
    <source>
        <dbReference type="ARBA" id="ARBA00004651"/>
    </source>
</evidence>
<evidence type="ECO:0000256" key="1">
    <source>
        <dbReference type="ARBA" id="ARBA00001913"/>
    </source>
</evidence>
<evidence type="ECO:0000256" key="3">
    <source>
        <dbReference type="ARBA" id="ARBA00022475"/>
    </source>
</evidence>
<accession>A0ABD3WTV0</accession>
<keyword evidence="19" id="KW-1185">Reference proteome</keyword>
<dbReference type="InterPro" id="IPR002921">
    <property type="entry name" value="Fungal_lipase-type"/>
</dbReference>
<reference evidence="18 19" key="1">
    <citation type="submission" date="2024-11" db="EMBL/GenBank/DDBJ databases">
        <title>Chromosome-level genome assembly of the freshwater bivalve Anodonta woodiana.</title>
        <authorList>
            <person name="Chen X."/>
        </authorList>
    </citation>
    <scope>NUCLEOTIDE SEQUENCE [LARGE SCALE GENOMIC DNA]</scope>
    <source>
        <strain evidence="18">MN2024</strain>
        <tissue evidence="18">Gills</tissue>
    </source>
</reference>
<keyword evidence="11" id="KW-0443">Lipid metabolism</keyword>
<keyword evidence="9" id="KW-0442">Lipid degradation</keyword>
<evidence type="ECO:0000256" key="16">
    <source>
        <dbReference type="SAM" id="Phobius"/>
    </source>
</evidence>
<dbReference type="Gene3D" id="3.40.50.1820">
    <property type="entry name" value="alpha/beta hydrolase"/>
    <property type="match status" value="1"/>
</dbReference>
<evidence type="ECO:0000256" key="11">
    <source>
        <dbReference type="ARBA" id="ARBA00023098"/>
    </source>
</evidence>
<comment type="catalytic activity">
    <reaction evidence="13">
        <text>a 1,2-diacyl-sn-glycerol + H2O = a 2-acylglycerol + a fatty acid + H(+)</text>
        <dbReference type="Rhea" id="RHEA:33275"/>
        <dbReference type="ChEBI" id="CHEBI:15377"/>
        <dbReference type="ChEBI" id="CHEBI:15378"/>
        <dbReference type="ChEBI" id="CHEBI:17389"/>
        <dbReference type="ChEBI" id="CHEBI:17815"/>
        <dbReference type="ChEBI" id="CHEBI:28868"/>
        <dbReference type="EC" id="3.1.1.116"/>
    </reaction>
    <physiologicalReaction direction="left-to-right" evidence="13">
        <dbReference type="Rhea" id="RHEA:33276"/>
    </physiologicalReaction>
</comment>
<dbReference type="GO" id="GO:0016787">
    <property type="term" value="F:hydrolase activity"/>
    <property type="evidence" value="ECO:0007669"/>
    <property type="project" value="UniProtKB-KW"/>
</dbReference>
<dbReference type="GO" id="GO:0005886">
    <property type="term" value="C:plasma membrane"/>
    <property type="evidence" value="ECO:0007669"/>
    <property type="project" value="UniProtKB-SubCell"/>
</dbReference>
<keyword evidence="6" id="KW-0479">Metal-binding</keyword>
<evidence type="ECO:0000259" key="17">
    <source>
        <dbReference type="Pfam" id="PF01764"/>
    </source>
</evidence>